<evidence type="ECO:0008006" key="4">
    <source>
        <dbReference type="Google" id="ProtNLM"/>
    </source>
</evidence>
<evidence type="ECO:0000313" key="2">
    <source>
        <dbReference type="EMBL" id="TYT63401.1"/>
    </source>
</evidence>
<accession>A0A5D5AWJ5</accession>
<proteinExistence type="predicted"/>
<feature type="transmembrane region" description="Helical" evidence="1">
    <location>
        <begin position="61"/>
        <end position="83"/>
    </location>
</feature>
<dbReference type="Proteomes" id="UP000324104">
    <property type="component" value="Unassembled WGS sequence"/>
</dbReference>
<dbReference type="EMBL" id="VTAW01000002">
    <property type="protein sequence ID" value="TYT63401.1"/>
    <property type="molecule type" value="Genomic_DNA"/>
</dbReference>
<evidence type="ECO:0000256" key="1">
    <source>
        <dbReference type="SAM" id="Phobius"/>
    </source>
</evidence>
<keyword evidence="1" id="KW-0812">Transmembrane</keyword>
<keyword evidence="1" id="KW-1133">Transmembrane helix</keyword>
<feature type="transmembrane region" description="Helical" evidence="1">
    <location>
        <begin position="109"/>
        <end position="132"/>
    </location>
</feature>
<reference evidence="2 3" key="1">
    <citation type="submission" date="2019-08" db="EMBL/GenBank/DDBJ databases">
        <title>Archaea genome.</title>
        <authorList>
            <person name="Kajale S."/>
            <person name="Shouche Y."/>
            <person name="Deshpande N."/>
            <person name="Sharma A."/>
        </authorList>
    </citation>
    <scope>NUCLEOTIDE SEQUENCE [LARGE SCALE GENOMIC DNA]</scope>
    <source>
        <strain evidence="2 3">ESP3B_9</strain>
    </source>
</reference>
<sequence>MSTESDTATAFGISSQRGWPIGGALGGAIGAAAFGLLMWLFDPEVLTAAIPSIYGFEPVGVVGWGIHILHGIVLGIVFGFLVTRELILGAVTMNPETDVLSQTSIRLRIVAAGFVFGLAIWAILPLIVLPVWLETIGTAAGGEFPAIAVESLLGHLLFGTVLGIVFAISIDLSDRSPDGPFSG</sequence>
<feature type="transmembrane region" description="Helical" evidence="1">
    <location>
        <begin position="152"/>
        <end position="172"/>
    </location>
</feature>
<dbReference type="AlphaFoldDB" id="A0A5D5AWJ5"/>
<comment type="caution">
    <text evidence="2">The sequence shown here is derived from an EMBL/GenBank/DDBJ whole genome shotgun (WGS) entry which is preliminary data.</text>
</comment>
<feature type="transmembrane region" description="Helical" evidence="1">
    <location>
        <begin position="21"/>
        <end position="41"/>
    </location>
</feature>
<dbReference type="RefSeq" id="WP_149079868.1">
    <property type="nucleotide sequence ID" value="NZ_VTAW01000002.1"/>
</dbReference>
<keyword evidence="3" id="KW-1185">Reference proteome</keyword>
<name>A0A5D5AWJ5_9EURY</name>
<evidence type="ECO:0000313" key="3">
    <source>
        <dbReference type="Proteomes" id="UP000324104"/>
    </source>
</evidence>
<protein>
    <recommendedName>
        <fullName evidence="4">Histidine kinase</fullName>
    </recommendedName>
</protein>
<keyword evidence="1" id="KW-0472">Membrane</keyword>
<gene>
    <name evidence="2" type="ORF">FYC77_02180</name>
</gene>
<organism evidence="2 3">
    <name type="scientific">Natrialba swarupiae</name>
    <dbReference type="NCBI Taxonomy" id="2448032"/>
    <lineage>
        <taxon>Archaea</taxon>
        <taxon>Methanobacteriati</taxon>
        <taxon>Methanobacteriota</taxon>
        <taxon>Stenosarchaea group</taxon>
        <taxon>Halobacteria</taxon>
        <taxon>Halobacteriales</taxon>
        <taxon>Natrialbaceae</taxon>
        <taxon>Natrialba</taxon>
    </lineage>
</organism>